<gene>
    <name evidence="1" type="ORF">MRATA1EN3_LOCUS11099</name>
</gene>
<evidence type="ECO:0000313" key="2">
    <source>
        <dbReference type="Proteomes" id="UP001162501"/>
    </source>
</evidence>
<evidence type="ECO:0000313" key="1">
    <source>
        <dbReference type="EMBL" id="CAI9699886.1"/>
    </source>
</evidence>
<sequence>MNLKHILNCQMRTPAPKLLTSAGEAKSGALKPNPLPREKLGDEKAPLRWSTFTCEKPKRDRDRNSSRKRRERDGDRVEREKGWGRCGNWCTVGRREETISGKGVIERTDRARERRDSEGRKRGYGRETGGTRKEGERSLFCSLQGRESQKSPSRGDGGPHSAPLRSRRLCEQQVPQGSRGADPPFKKPLRYPRQHRAPGAPRSARSALSPAGSLYIMRPSSRAPVLLLLLLLRLLLRPERLSSRQAAALLSRAQTGPSPRDLSDS</sequence>
<reference evidence="1" key="1">
    <citation type="submission" date="2023-05" db="EMBL/GenBank/DDBJ databases">
        <authorList>
            <consortium name="ELIXIR-Norway"/>
        </authorList>
    </citation>
    <scope>NUCLEOTIDE SEQUENCE</scope>
</reference>
<name>A0ACB0EI74_RANTA</name>
<dbReference type="Proteomes" id="UP001162501">
    <property type="component" value="Chromosome 20"/>
</dbReference>
<accession>A0ACB0EI74</accession>
<proteinExistence type="predicted"/>
<protein>
    <submittedName>
        <fullName evidence="1">Uncharacterized protein</fullName>
    </submittedName>
</protein>
<dbReference type="EMBL" id="OX596104">
    <property type="protein sequence ID" value="CAI9699886.1"/>
    <property type="molecule type" value="Genomic_DNA"/>
</dbReference>
<organism evidence="1 2">
    <name type="scientific">Rangifer tarandus platyrhynchus</name>
    <name type="common">Svalbard reindeer</name>
    <dbReference type="NCBI Taxonomy" id="3082113"/>
    <lineage>
        <taxon>Eukaryota</taxon>
        <taxon>Metazoa</taxon>
        <taxon>Chordata</taxon>
        <taxon>Craniata</taxon>
        <taxon>Vertebrata</taxon>
        <taxon>Euteleostomi</taxon>
        <taxon>Mammalia</taxon>
        <taxon>Eutheria</taxon>
        <taxon>Laurasiatheria</taxon>
        <taxon>Artiodactyla</taxon>
        <taxon>Ruminantia</taxon>
        <taxon>Pecora</taxon>
        <taxon>Cervidae</taxon>
        <taxon>Odocoileinae</taxon>
        <taxon>Rangifer</taxon>
    </lineage>
</organism>